<sequence>MAKAQPTDSCAGRESFKRTLATASQQRFSRCSSPAGSRPATREQTANHQLLVSLSGLNPVSRQSGRPCSNSARYRAPRADHLMHLGRRTQVEAITTSPSCFSGETSPSPRHRNTFCDLAYVHTLSDAKRLTTLASSARSNGLRSTHRCCCCHVSGWWAPTRHNELSQSSAWLADSRLAARTTLLLTTIALAARVIESARVDVVCRLRQSLPETTGSSVSRRPPRKSSAGLCLSGERGHLYVPPDGCAAARRSEVALSSVVFLLGGRLSLIGGNLSVVGWVGGCCCHDVGVSLSLSWIVNGGVGWGSADGGESGHLERAPVNAFRMRLPTDQAELAASNSCNMDTALERIRSGCLCNEETSILQAVLPSVQVAQTRNRNIPNSFRDREEKGGKELDRGKVRVKASKEVFGVRSRSRTRGGAADAGAERLRGEVARAFDAAESLACHFRGGGRCHRECVANRRTNLSPKRVPPSGFGRTDL</sequence>
<dbReference type="InParanoid" id="A0A1V9WYB7"/>
<dbReference type="EMBL" id="MNPL01033341">
    <property type="protein sequence ID" value="OQR66228.1"/>
    <property type="molecule type" value="Genomic_DNA"/>
</dbReference>
<dbReference type="AlphaFoldDB" id="A0A1V9WYB7"/>
<evidence type="ECO:0000313" key="2">
    <source>
        <dbReference type="EMBL" id="OQR66228.1"/>
    </source>
</evidence>
<feature type="region of interest" description="Disordered" evidence="1">
    <location>
        <begin position="22"/>
        <end position="43"/>
    </location>
</feature>
<reference evidence="2 3" key="1">
    <citation type="journal article" date="2017" name="Gigascience">
        <title>Draft genome of the honey bee ectoparasitic mite, Tropilaelaps mercedesae, is shaped by the parasitic life history.</title>
        <authorList>
            <person name="Dong X."/>
            <person name="Armstrong S.D."/>
            <person name="Xia D."/>
            <person name="Makepeace B.L."/>
            <person name="Darby A.C."/>
            <person name="Kadowaki T."/>
        </authorList>
    </citation>
    <scope>NUCLEOTIDE SEQUENCE [LARGE SCALE GENOMIC DNA]</scope>
    <source>
        <strain evidence="2">Wuxi-XJTLU</strain>
    </source>
</reference>
<organism evidence="2 3">
    <name type="scientific">Tropilaelaps mercedesae</name>
    <dbReference type="NCBI Taxonomy" id="418985"/>
    <lineage>
        <taxon>Eukaryota</taxon>
        <taxon>Metazoa</taxon>
        <taxon>Ecdysozoa</taxon>
        <taxon>Arthropoda</taxon>
        <taxon>Chelicerata</taxon>
        <taxon>Arachnida</taxon>
        <taxon>Acari</taxon>
        <taxon>Parasitiformes</taxon>
        <taxon>Mesostigmata</taxon>
        <taxon>Gamasina</taxon>
        <taxon>Dermanyssoidea</taxon>
        <taxon>Laelapidae</taxon>
        <taxon>Tropilaelaps</taxon>
    </lineage>
</organism>
<feature type="compositionally biased region" description="Polar residues" evidence="1">
    <location>
        <begin position="22"/>
        <end position="35"/>
    </location>
</feature>
<accession>A0A1V9WYB7</accession>
<evidence type="ECO:0000256" key="1">
    <source>
        <dbReference type="SAM" id="MobiDB-lite"/>
    </source>
</evidence>
<comment type="caution">
    <text evidence="2">The sequence shown here is derived from an EMBL/GenBank/DDBJ whole genome shotgun (WGS) entry which is preliminary data.</text>
</comment>
<gene>
    <name evidence="2" type="ORF">BIW11_05028</name>
</gene>
<name>A0A1V9WYB7_9ACAR</name>
<proteinExistence type="predicted"/>
<protein>
    <submittedName>
        <fullName evidence="2">Uncharacterized protein</fullName>
    </submittedName>
</protein>
<keyword evidence="3" id="KW-1185">Reference proteome</keyword>
<evidence type="ECO:0000313" key="3">
    <source>
        <dbReference type="Proteomes" id="UP000192247"/>
    </source>
</evidence>
<dbReference type="Proteomes" id="UP000192247">
    <property type="component" value="Unassembled WGS sequence"/>
</dbReference>